<organism evidence="1 2">
    <name type="scientific">Pseudomonas lactis</name>
    <dbReference type="NCBI Taxonomy" id="1615674"/>
    <lineage>
        <taxon>Bacteria</taxon>
        <taxon>Pseudomonadati</taxon>
        <taxon>Pseudomonadota</taxon>
        <taxon>Gammaproteobacteria</taxon>
        <taxon>Pseudomonadales</taxon>
        <taxon>Pseudomonadaceae</taxon>
        <taxon>Pseudomonas</taxon>
    </lineage>
</organism>
<dbReference type="AlphaFoldDB" id="A0A921NNH5"/>
<evidence type="ECO:0000313" key="1">
    <source>
        <dbReference type="EMBL" id="HJH21609.1"/>
    </source>
</evidence>
<evidence type="ECO:0000313" key="2">
    <source>
        <dbReference type="Proteomes" id="UP000752172"/>
    </source>
</evidence>
<dbReference type="Proteomes" id="UP000752172">
    <property type="component" value="Unassembled WGS sequence"/>
</dbReference>
<comment type="caution">
    <text evidence="1">The sequence shown here is derived from an EMBL/GenBank/DDBJ whole genome shotgun (WGS) entry which is preliminary data.</text>
</comment>
<sequence length="223" mass="24529">MTYRDVISAVIRALASETINSAGGCDYTPKVQANKLKGEIVGKEAAFLTDCWVFGRLHSCLAPKHWMALNACYSTHMASKVGAIGRIVSHVSSPAPRLFLTKAVTAWAYPQLGGAERAPAGKVKLEVDDYAPAWRKAAVAKAQKAINAKLKQRQEAPCEGVIILPAHNYDMNTWDLDGTPERTRRDWRRKIFKGLDKMVNEALLEAGEILTKEGVFFDDQDAA</sequence>
<gene>
    <name evidence="1" type="ORF">K8W20_23250</name>
</gene>
<proteinExistence type="predicted"/>
<protein>
    <submittedName>
        <fullName evidence="1">Uncharacterized protein</fullName>
    </submittedName>
</protein>
<dbReference type="RefSeq" id="WP_106111234.1">
    <property type="nucleotide sequence ID" value="NZ_DYTS01000402.1"/>
</dbReference>
<accession>A0A921NNH5</accession>
<reference evidence="1" key="1">
    <citation type="journal article" date="2021" name="PeerJ">
        <title>Extensive microbial diversity within the chicken gut microbiome revealed by metagenomics and culture.</title>
        <authorList>
            <person name="Gilroy R."/>
            <person name="Ravi A."/>
            <person name="Getino M."/>
            <person name="Pursley I."/>
            <person name="Horton D.L."/>
            <person name="Alikhan N.F."/>
            <person name="Baker D."/>
            <person name="Gharbi K."/>
            <person name="Hall N."/>
            <person name="Watson M."/>
            <person name="Adriaenssens E.M."/>
            <person name="Foster-Nyarko E."/>
            <person name="Jarju S."/>
            <person name="Secka A."/>
            <person name="Antonio M."/>
            <person name="Oren A."/>
            <person name="Chaudhuri R.R."/>
            <person name="La Ragione R."/>
            <person name="Hildebrand F."/>
            <person name="Pallen M.J."/>
        </authorList>
    </citation>
    <scope>NUCLEOTIDE SEQUENCE</scope>
    <source>
        <strain evidence="1">ChiSjej2B20-17149</strain>
    </source>
</reference>
<reference evidence="1" key="2">
    <citation type="submission" date="2021-09" db="EMBL/GenBank/DDBJ databases">
        <authorList>
            <person name="Gilroy R."/>
        </authorList>
    </citation>
    <scope>NUCLEOTIDE SEQUENCE</scope>
    <source>
        <strain evidence="1">ChiSjej2B20-17149</strain>
    </source>
</reference>
<name>A0A921NNH5_9PSED</name>
<dbReference type="EMBL" id="DYTS01000402">
    <property type="protein sequence ID" value="HJH21609.1"/>
    <property type="molecule type" value="Genomic_DNA"/>
</dbReference>